<feature type="transmembrane region" description="Helical" evidence="2">
    <location>
        <begin position="215"/>
        <end position="240"/>
    </location>
</feature>
<keyword evidence="4" id="KW-1185">Reference proteome</keyword>
<dbReference type="RefSeq" id="WP_014416081.1">
    <property type="nucleotide sequence ID" value="NC_017059.1"/>
</dbReference>
<keyword evidence="2" id="KW-0472">Membrane</keyword>
<feature type="transmembrane region" description="Helical" evidence="2">
    <location>
        <begin position="252"/>
        <end position="269"/>
    </location>
</feature>
<evidence type="ECO:0000313" key="4">
    <source>
        <dbReference type="Proteomes" id="UP000033220"/>
    </source>
</evidence>
<feature type="transmembrane region" description="Helical" evidence="2">
    <location>
        <begin position="184"/>
        <end position="209"/>
    </location>
</feature>
<reference evidence="3 4" key="1">
    <citation type="submission" date="2012-02" db="EMBL/GenBank/DDBJ databases">
        <title>Shotgun genome sequence of Phaeospirillum photometricum DSM 122.</title>
        <authorList>
            <person name="Duquesne K."/>
            <person name="Sturgis J."/>
        </authorList>
    </citation>
    <scope>NUCLEOTIDE SEQUENCE [LARGE SCALE GENOMIC DNA]</scope>
    <source>
        <strain evidence="4">DSM122</strain>
    </source>
</reference>
<evidence type="ECO:0000256" key="2">
    <source>
        <dbReference type="SAM" id="Phobius"/>
    </source>
</evidence>
<feature type="region of interest" description="Disordered" evidence="1">
    <location>
        <begin position="1"/>
        <end position="73"/>
    </location>
</feature>
<feature type="transmembrane region" description="Helical" evidence="2">
    <location>
        <begin position="131"/>
        <end position="163"/>
    </location>
</feature>
<keyword evidence="2" id="KW-0812">Transmembrane</keyword>
<dbReference type="HOGENOM" id="CLU_489898_0_0_5"/>
<dbReference type="PATRIC" id="fig|1150469.3.peg.3195"/>
<feature type="compositionally biased region" description="Pro residues" evidence="1">
    <location>
        <begin position="39"/>
        <end position="48"/>
    </location>
</feature>
<keyword evidence="2" id="KW-1133">Transmembrane helix</keyword>
<sequence>MANDSSGSGQEAASRAFEASGDRFLPPDPSSTSRERIPPRAPVAPPRQPAADEAAAYDEDRTGPGTARADTLPPLDSPFRALGEVFGRSLSYVLTTHQGFATGVLILFLLGVLSLQVVGLRRGHSFGADEAWGLVIAGYGALGVVLASVVGLIVLHWLTVWLGGTLRPRAAKKPRRHTPMGEKLFHVITFLASVWTGYTSCYGFQIVFFSPDEGWRYWVVPALAGVIGAGFVFTFWTTLLERMEMANLWQKTVLLGIIAPIGAAIIFGMSTATSVLGVGGDAANTYHLRVSADALQQSLNELRQARVGQYDRLVPIARQMSDRFERLAVQEETHGTLTSAAGAGSVSVFLRDLSQVAGGIADHIEQTRTAETQEIRDINESLRRLREALADRGDVLRANYETLIRDLNSVQSRIGSVAATSPLDYFSFQIATMRDMRPLSADSINRGFAVSQREVVTNLQNDKNTLLDEIAASLKAMGDQGQVVVPPFAPMHDLEAILVYWKQIWLSWAIAIATDMGPLLWILVAAVMPTGSYLVKAHQEEDRAGFPFLEEEAIQD</sequence>
<evidence type="ECO:0000256" key="1">
    <source>
        <dbReference type="SAM" id="MobiDB-lite"/>
    </source>
</evidence>
<feature type="compositionally biased region" description="Polar residues" evidence="1">
    <location>
        <begin position="1"/>
        <end position="11"/>
    </location>
</feature>
<accession>H6SPC6</accession>
<dbReference type="OrthoDB" id="9818217at2"/>
<evidence type="ECO:0000313" key="3">
    <source>
        <dbReference type="EMBL" id="CCG09451.1"/>
    </source>
</evidence>
<dbReference type="AlphaFoldDB" id="H6SPC6"/>
<gene>
    <name evidence="3" type="ORF">RSPPHO_02825</name>
</gene>
<organism evidence="3 4">
    <name type="scientific">Pararhodospirillum photometricum DSM 122</name>
    <dbReference type="NCBI Taxonomy" id="1150469"/>
    <lineage>
        <taxon>Bacteria</taxon>
        <taxon>Pseudomonadati</taxon>
        <taxon>Pseudomonadota</taxon>
        <taxon>Alphaproteobacteria</taxon>
        <taxon>Rhodospirillales</taxon>
        <taxon>Rhodospirillaceae</taxon>
        <taxon>Pararhodospirillum</taxon>
    </lineage>
</organism>
<name>H6SPC6_PARPM</name>
<protein>
    <submittedName>
        <fullName evidence="3">Uncharacterized protein</fullName>
    </submittedName>
</protein>
<dbReference type="EMBL" id="HE663493">
    <property type="protein sequence ID" value="CCG09451.1"/>
    <property type="molecule type" value="Genomic_DNA"/>
</dbReference>
<proteinExistence type="predicted"/>
<feature type="transmembrane region" description="Helical" evidence="2">
    <location>
        <begin position="99"/>
        <end position="119"/>
    </location>
</feature>
<dbReference type="KEGG" id="rpm:RSPPHO_02825"/>
<dbReference type="Proteomes" id="UP000033220">
    <property type="component" value="Chromosome DSM 122"/>
</dbReference>